<feature type="transmembrane region" description="Helical" evidence="1">
    <location>
        <begin position="40"/>
        <end position="60"/>
    </location>
</feature>
<feature type="transmembrane region" description="Helical" evidence="1">
    <location>
        <begin position="99"/>
        <end position="120"/>
    </location>
</feature>
<keyword evidence="1" id="KW-0812">Transmembrane</keyword>
<proteinExistence type="predicted"/>
<sequence length="126" mass="13275">MNLRILLTLHALVTFAAGVVLIAAPGLIPGAVGVRVTPDAYLVCYLLGAAELAVAFLSLAGTSLRGPEAARLLTWTVIVFHACTAAVEAYAFARAAADPAIWANVALRLVVIALFSQYGLRRKERS</sequence>
<keyword evidence="3" id="KW-1185">Reference proteome</keyword>
<accession>A0ABW4SYD4</accession>
<evidence type="ECO:0000313" key="2">
    <source>
        <dbReference type="EMBL" id="MFD1933299.1"/>
    </source>
</evidence>
<reference evidence="3" key="1">
    <citation type="journal article" date="2019" name="Int. J. Syst. Evol. Microbiol.">
        <title>The Global Catalogue of Microorganisms (GCM) 10K type strain sequencing project: providing services to taxonomists for standard genome sequencing and annotation.</title>
        <authorList>
            <consortium name="The Broad Institute Genomics Platform"/>
            <consortium name="The Broad Institute Genome Sequencing Center for Infectious Disease"/>
            <person name="Wu L."/>
            <person name="Ma J."/>
        </authorList>
    </citation>
    <scope>NUCLEOTIDE SEQUENCE [LARGE SCALE GENOMIC DNA]</scope>
    <source>
        <strain evidence="3">ICMP 6774ER</strain>
    </source>
</reference>
<evidence type="ECO:0008006" key="4">
    <source>
        <dbReference type="Google" id="ProtNLM"/>
    </source>
</evidence>
<dbReference type="EMBL" id="JBHUFV010000026">
    <property type="protein sequence ID" value="MFD1933299.1"/>
    <property type="molecule type" value="Genomic_DNA"/>
</dbReference>
<dbReference type="RefSeq" id="WP_379573341.1">
    <property type="nucleotide sequence ID" value="NZ_JBHUFV010000026.1"/>
</dbReference>
<keyword evidence="1" id="KW-1133">Transmembrane helix</keyword>
<evidence type="ECO:0000313" key="3">
    <source>
        <dbReference type="Proteomes" id="UP001597368"/>
    </source>
</evidence>
<evidence type="ECO:0000256" key="1">
    <source>
        <dbReference type="SAM" id="Phobius"/>
    </source>
</evidence>
<keyword evidence="1" id="KW-0472">Membrane</keyword>
<organism evidence="2 3">
    <name type="scientific">Nonomuraea mangrovi</name>
    <dbReference type="NCBI Taxonomy" id="2316207"/>
    <lineage>
        <taxon>Bacteria</taxon>
        <taxon>Bacillati</taxon>
        <taxon>Actinomycetota</taxon>
        <taxon>Actinomycetes</taxon>
        <taxon>Streptosporangiales</taxon>
        <taxon>Streptosporangiaceae</taxon>
        <taxon>Nonomuraea</taxon>
    </lineage>
</organism>
<feature type="transmembrane region" description="Helical" evidence="1">
    <location>
        <begin position="72"/>
        <end position="93"/>
    </location>
</feature>
<protein>
    <recommendedName>
        <fullName evidence="4">DUF4345 domain-containing protein</fullName>
    </recommendedName>
</protein>
<name>A0ABW4SYD4_9ACTN</name>
<gene>
    <name evidence="2" type="ORF">ACFSKW_17665</name>
</gene>
<comment type="caution">
    <text evidence="2">The sequence shown here is derived from an EMBL/GenBank/DDBJ whole genome shotgun (WGS) entry which is preliminary data.</text>
</comment>
<dbReference type="Proteomes" id="UP001597368">
    <property type="component" value="Unassembled WGS sequence"/>
</dbReference>